<dbReference type="NCBIfam" id="TIGR00151">
    <property type="entry name" value="ispF"/>
    <property type="match status" value="1"/>
</dbReference>
<organism evidence="14">
    <name type="scientific">freshwater metagenome</name>
    <dbReference type="NCBI Taxonomy" id="449393"/>
    <lineage>
        <taxon>unclassified sequences</taxon>
        <taxon>metagenomes</taxon>
        <taxon>ecological metagenomes</taxon>
    </lineage>
</organism>
<dbReference type="Pfam" id="PF02542">
    <property type="entry name" value="YgbB"/>
    <property type="match status" value="1"/>
</dbReference>
<evidence type="ECO:0000256" key="10">
    <source>
        <dbReference type="ARBA" id="ARBA00023239"/>
    </source>
</evidence>
<evidence type="ECO:0000256" key="7">
    <source>
        <dbReference type="ARBA" id="ARBA00022695"/>
    </source>
</evidence>
<dbReference type="SUPFAM" id="SSF69765">
    <property type="entry name" value="IpsF-like"/>
    <property type="match status" value="1"/>
</dbReference>
<dbReference type="InterPro" id="IPR034683">
    <property type="entry name" value="IspD/TarI"/>
</dbReference>
<dbReference type="EMBL" id="CAFBMT010000030">
    <property type="protein sequence ID" value="CAB4955598.1"/>
    <property type="molecule type" value="Genomic_DNA"/>
</dbReference>
<protein>
    <submittedName>
        <fullName evidence="14">Unannotated protein</fullName>
    </submittedName>
</protein>
<keyword evidence="7" id="KW-0548">Nucleotidyltransferase</keyword>
<dbReference type="GO" id="GO:0046872">
    <property type="term" value="F:metal ion binding"/>
    <property type="evidence" value="ECO:0007669"/>
    <property type="project" value="UniProtKB-KW"/>
</dbReference>
<comment type="pathway">
    <text evidence="4">Isoprenoid biosynthesis; isopentenyl diphosphate biosynthesis via DXP pathway; isopentenyl diphosphate from 1-deoxy-D-xylulose 5-phosphate: step 2/6.</text>
</comment>
<dbReference type="EMBL" id="CAEZYF010000027">
    <property type="protein sequence ID" value="CAB4742239.1"/>
    <property type="molecule type" value="Genomic_DNA"/>
</dbReference>
<keyword evidence="9" id="KW-0414">Isoprene biosynthesis</keyword>
<dbReference type="PROSITE" id="PS01295">
    <property type="entry name" value="ISPD"/>
    <property type="match status" value="1"/>
</dbReference>
<dbReference type="EMBL" id="CAESGF010000023">
    <property type="protein sequence ID" value="CAB4365066.1"/>
    <property type="molecule type" value="Genomic_DNA"/>
</dbReference>
<keyword evidence="11" id="KW-0511">Multifunctional enzyme</keyword>
<dbReference type="SUPFAM" id="SSF53448">
    <property type="entry name" value="Nucleotide-diphospho-sugar transferases"/>
    <property type="match status" value="1"/>
</dbReference>
<keyword evidence="8" id="KW-0479">Metal-binding</keyword>
<proteinExistence type="inferred from homology"/>
<gene>
    <name evidence="14" type="ORF">UFOPK2656_02980</name>
    <name evidence="15" type="ORF">UFOPK3099_01956</name>
    <name evidence="16" type="ORF">UFOPK3267_00950</name>
    <name evidence="17" type="ORF">UFOPK3651_03153</name>
    <name evidence="18" type="ORF">UFOPK3931_00736</name>
    <name evidence="13" type="ORF">UFOPK4189_02822</name>
</gene>
<sequence length="386" mass="39934">MSTQQASTAHEIVWTIVVAGGSGQRFGGPKQYEQLGDRRVLDWSVQAAREACNGPRDGVVIVVPAADAQREGAVPGGTSRSDSVRSGLAAVPAEATIVCVHDGARPFAEVADFQRVITAVSAGADAAIPGTPVTDTIKQIAADGTVVHTPVRSDLRAVQTPQAFRASVLRAAHADGLDATDDAALVEASGGTVVVVPGDARNRKITDPDDLRWAREQVNAESRPVTAMRVGQGFDIHRFSDDPTRSLVLGGVVFDGHPGLHGHSDADAVAHAVTDALLGAAGLGDIGEHFPDTDPQWKGVDSLILLRQAAALVRAAGWQIGNVDCSVVCEAPKLAPHKPAMQARLSDAAGAPVTVKGRRAEGLGALGRQEGIAVWAVAVINKVGTP</sequence>
<comment type="catalytic activity">
    <reaction evidence="1">
        <text>4-CDP-2-C-methyl-D-erythritol 2-phosphate = 2-C-methyl-D-erythritol 2,4-cyclic diphosphate + CMP</text>
        <dbReference type="Rhea" id="RHEA:23864"/>
        <dbReference type="ChEBI" id="CHEBI:57919"/>
        <dbReference type="ChEBI" id="CHEBI:58483"/>
        <dbReference type="ChEBI" id="CHEBI:60377"/>
        <dbReference type="EC" id="4.6.1.12"/>
    </reaction>
</comment>
<dbReference type="UniPathway" id="UPA00056">
    <property type="reaction ID" value="UER00093"/>
</dbReference>
<dbReference type="GO" id="GO:0050518">
    <property type="term" value="F:2-C-methyl-D-erythritol 4-phosphate cytidylyltransferase activity"/>
    <property type="evidence" value="ECO:0007669"/>
    <property type="project" value="InterPro"/>
</dbReference>
<dbReference type="AlphaFoldDB" id="A0A6J6T7E9"/>
<evidence type="ECO:0000256" key="9">
    <source>
        <dbReference type="ARBA" id="ARBA00023229"/>
    </source>
</evidence>
<dbReference type="EMBL" id="CAFBOL010000012">
    <property type="protein sequence ID" value="CAB4979903.1"/>
    <property type="molecule type" value="Genomic_DNA"/>
</dbReference>
<evidence type="ECO:0000256" key="11">
    <source>
        <dbReference type="ARBA" id="ARBA00023268"/>
    </source>
</evidence>
<dbReference type="Gene3D" id="3.90.550.10">
    <property type="entry name" value="Spore Coat Polysaccharide Biosynthesis Protein SpsA, Chain A"/>
    <property type="match status" value="1"/>
</dbReference>
<comment type="pathway">
    <text evidence="3">Isoprenoid biosynthesis; isopentenyl diphosphate biosynthesis via DXP pathway; isopentenyl diphosphate from 1-deoxy-D-xylulose 5-phosphate: step 4/6.</text>
</comment>
<comment type="similarity">
    <text evidence="5">Belongs to the IspD/TarI cytidylyltransferase family. IspD subfamily.</text>
</comment>
<evidence type="ECO:0000256" key="3">
    <source>
        <dbReference type="ARBA" id="ARBA00004709"/>
    </source>
</evidence>
<evidence type="ECO:0000313" key="17">
    <source>
        <dbReference type="EMBL" id="CAB4955598.1"/>
    </source>
</evidence>
<evidence type="ECO:0000256" key="5">
    <source>
        <dbReference type="ARBA" id="ARBA00009789"/>
    </source>
</evidence>
<dbReference type="InterPro" id="IPR003526">
    <property type="entry name" value="MECDP_synthase"/>
</dbReference>
<evidence type="ECO:0000313" key="15">
    <source>
        <dbReference type="EMBL" id="CAB4829623.1"/>
    </source>
</evidence>
<dbReference type="CDD" id="cd00554">
    <property type="entry name" value="MECDP_synthase"/>
    <property type="match status" value="1"/>
</dbReference>
<keyword evidence="10" id="KW-0456">Lyase</keyword>
<evidence type="ECO:0000313" key="14">
    <source>
        <dbReference type="EMBL" id="CAB4742239.1"/>
    </source>
</evidence>
<evidence type="ECO:0000313" key="18">
    <source>
        <dbReference type="EMBL" id="CAB4979903.1"/>
    </source>
</evidence>
<dbReference type="PROSITE" id="PS01350">
    <property type="entry name" value="ISPF"/>
    <property type="match status" value="1"/>
</dbReference>
<dbReference type="HAMAP" id="MF_00107">
    <property type="entry name" value="IspF"/>
    <property type="match status" value="1"/>
</dbReference>
<dbReference type="InterPro" id="IPR029044">
    <property type="entry name" value="Nucleotide-diphossugar_trans"/>
</dbReference>
<evidence type="ECO:0000256" key="8">
    <source>
        <dbReference type="ARBA" id="ARBA00022723"/>
    </source>
</evidence>
<dbReference type="Pfam" id="PF01128">
    <property type="entry name" value="IspD"/>
    <property type="match status" value="1"/>
</dbReference>
<dbReference type="InterPro" id="IPR036571">
    <property type="entry name" value="MECDP_synthase_sf"/>
</dbReference>
<feature type="domain" description="2-C-methyl-D-erythritol 2,4-cyclodiphosphate synthase" evidence="12">
    <location>
        <begin position="228"/>
        <end position="380"/>
    </location>
</feature>
<comment type="cofactor">
    <cofactor evidence="2">
        <name>a divalent metal cation</name>
        <dbReference type="ChEBI" id="CHEBI:60240"/>
    </cofactor>
</comment>
<evidence type="ECO:0000313" key="16">
    <source>
        <dbReference type="EMBL" id="CAB4849582.1"/>
    </source>
</evidence>
<dbReference type="InterPro" id="IPR018294">
    <property type="entry name" value="ISPD_synthase_CS"/>
</dbReference>
<evidence type="ECO:0000259" key="12">
    <source>
        <dbReference type="Pfam" id="PF02542"/>
    </source>
</evidence>
<evidence type="ECO:0000256" key="6">
    <source>
        <dbReference type="ARBA" id="ARBA00022679"/>
    </source>
</evidence>
<dbReference type="GO" id="GO:0008685">
    <property type="term" value="F:2-C-methyl-D-erythritol 2,4-cyclodiphosphate synthase activity"/>
    <property type="evidence" value="ECO:0007669"/>
    <property type="project" value="UniProtKB-EC"/>
</dbReference>
<dbReference type="Gene3D" id="3.30.1330.50">
    <property type="entry name" value="2-C-methyl-D-erythritol 2,4-cyclodiphosphate synthase"/>
    <property type="match status" value="1"/>
</dbReference>
<dbReference type="InterPro" id="IPR020555">
    <property type="entry name" value="MECDP_synthase_CS"/>
</dbReference>
<dbReference type="GO" id="GO:0016114">
    <property type="term" value="P:terpenoid biosynthetic process"/>
    <property type="evidence" value="ECO:0007669"/>
    <property type="project" value="InterPro"/>
</dbReference>
<dbReference type="PANTHER" id="PTHR43181">
    <property type="entry name" value="2-C-METHYL-D-ERYTHRITOL 2,4-CYCLODIPHOSPHATE SYNTHASE, CHLOROPLASTIC"/>
    <property type="match status" value="1"/>
</dbReference>
<evidence type="ECO:0000256" key="1">
    <source>
        <dbReference type="ARBA" id="ARBA00000200"/>
    </source>
</evidence>
<evidence type="ECO:0000256" key="4">
    <source>
        <dbReference type="ARBA" id="ARBA00004787"/>
    </source>
</evidence>
<evidence type="ECO:0000313" key="13">
    <source>
        <dbReference type="EMBL" id="CAB4365066.1"/>
    </source>
</evidence>
<name>A0A6J6T7E9_9ZZZZ</name>
<dbReference type="GO" id="GO:0019288">
    <property type="term" value="P:isopentenyl diphosphate biosynthetic process, methylerythritol 4-phosphate pathway"/>
    <property type="evidence" value="ECO:0007669"/>
    <property type="project" value="UniProtKB-UniPathway"/>
</dbReference>
<evidence type="ECO:0000256" key="2">
    <source>
        <dbReference type="ARBA" id="ARBA00001968"/>
    </source>
</evidence>
<keyword evidence="6" id="KW-0808">Transferase</keyword>
<dbReference type="FunFam" id="3.30.1330.50:FF:000003">
    <property type="entry name" value="2-C-methyl-D-erythritol 2,4-cyclodiphosphate synthase"/>
    <property type="match status" value="1"/>
</dbReference>
<dbReference type="PANTHER" id="PTHR43181:SF1">
    <property type="entry name" value="2-C-METHYL-D-ERYTHRITOL 2,4-CYCLODIPHOSPHATE SYNTHASE, CHLOROPLASTIC"/>
    <property type="match status" value="1"/>
</dbReference>
<dbReference type="EMBL" id="CAFBIY010000040">
    <property type="protein sequence ID" value="CAB4849582.1"/>
    <property type="molecule type" value="Genomic_DNA"/>
</dbReference>
<reference evidence="14" key="1">
    <citation type="submission" date="2020-05" db="EMBL/GenBank/DDBJ databases">
        <authorList>
            <person name="Chiriac C."/>
            <person name="Salcher M."/>
            <person name="Ghai R."/>
            <person name="Kavagutti S V."/>
        </authorList>
    </citation>
    <scope>NUCLEOTIDE SEQUENCE</scope>
</reference>
<dbReference type="HAMAP" id="MF_00108">
    <property type="entry name" value="IspD"/>
    <property type="match status" value="1"/>
</dbReference>
<dbReference type="InterPro" id="IPR001228">
    <property type="entry name" value="IspD"/>
</dbReference>
<accession>A0A6J6T7E9</accession>
<dbReference type="NCBIfam" id="TIGR00453">
    <property type="entry name" value="ispD"/>
    <property type="match status" value="1"/>
</dbReference>
<dbReference type="EMBL" id="CAFAAV010000168">
    <property type="protein sequence ID" value="CAB4829623.1"/>
    <property type="molecule type" value="Genomic_DNA"/>
</dbReference>
<dbReference type="HAMAP" id="MF_01520">
    <property type="entry name" value="IspDF"/>
    <property type="match status" value="1"/>
</dbReference>
<dbReference type="CDD" id="cd02516">
    <property type="entry name" value="CDP-ME_synthetase"/>
    <property type="match status" value="1"/>
</dbReference>
<dbReference type="InterPro" id="IPR026596">
    <property type="entry name" value="IspD/F"/>
</dbReference>